<keyword evidence="1" id="KW-0694">RNA-binding</keyword>
<evidence type="ECO:0000313" key="4">
    <source>
        <dbReference type="EMBL" id="KAI5389482.1"/>
    </source>
</evidence>
<dbReference type="PANTHER" id="PTHR12357:SF92">
    <property type="entry name" value="YTH DOMAIN-CONTAINING FAMILY PROTEIN"/>
    <property type="match status" value="1"/>
</dbReference>
<dbReference type="Gramene" id="Psat07G0495200-T1">
    <property type="protein sequence ID" value="KAI5389482.1"/>
    <property type="gene ID" value="KIW84_074952"/>
</dbReference>
<dbReference type="GO" id="GO:0061157">
    <property type="term" value="P:mRNA destabilization"/>
    <property type="evidence" value="ECO:0007669"/>
    <property type="project" value="TreeGrafter"/>
</dbReference>
<evidence type="ECO:0000259" key="2">
    <source>
        <dbReference type="PROSITE" id="PS50882"/>
    </source>
</evidence>
<dbReference type="InterPro" id="IPR007275">
    <property type="entry name" value="YTH_domain"/>
</dbReference>
<dbReference type="PANTHER" id="PTHR12357">
    <property type="entry name" value="YTH YT521-B HOMOLOGY DOMAIN-CONTAINING"/>
    <property type="match status" value="1"/>
</dbReference>
<dbReference type="Proteomes" id="UP001058974">
    <property type="component" value="Chromosome 7"/>
</dbReference>
<evidence type="ECO:0000256" key="1">
    <source>
        <dbReference type="RuleBase" id="RU369095"/>
    </source>
</evidence>
<dbReference type="EMBL" id="JAMSHJ010000007">
    <property type="protein sequence ID" value="KAI5389482.1"/>
    <property type="molecule type" value="Genomic_DNA"/>
</dbReference>
<comment type="similarity">
    <text evidence="1">Belongs to the YTHDF family.</text>
</comment>
<reference evidence="4 5" key="1">
    <citation type="journal article" date="2022" name="Nat. Genet.">
        <title>Improved pea reference genome and pan-genome highlight genomic features and evolutionary characteristics.</title>
        <authorList>
            <person name="Yang T."/>
            <person name="Liu R."/>
            <person name="Luo Y."/>
            <person name="Hu S."/>
            <person name="Wang D."/>
            <person name="Wang C."/>
            <person name="Pandey M.K."/>
            <person name="Ge S."/>
            <person name="Xu Q."/>
            <person name="Li N."/>
            <person name="Li G."/>
            <person name="Huang Y."/>
            <person name="Saxena R.K."/>
            <person name="Ji Y."/>
            <person name="Li M."/>
            <person name="Yan X."/>
            <person name="He Y."/>
            <person name="Liu Y."/>
            <person name="Wang X."/>
            <person name="Xiang C."/>
            <person name="Varshney R.K."/>
            <person name="Ding H."/>
            <person name="Gao S."/>
            <person name="Zong X."/>
        </authorList>
    </citation>
    <scope>NUCLEOTIDE SEQUENCE [LARGE SCALE GENOMIC DNA]</scope>
    <source>
        <strain evidence="4 5">cv. Zhongwan 6</strain>
    </source>
</reference>
<gene>
    <name evidence="3" type="ORF">KIW84_074951</name>
    <name evidence="4" type="ORF">KIW84_074952</name>
</gene>
<dbReference type="InterPro" id="IPR027417">
    <property type="entry name" value="P-loop_NTPase"/>
</dbReference>
<comment type="function">
    <text evidence="1">Specifically recognizes and binds N6-methyladenosine (m6A)-containing RNAs, and regulates mRNA stability. M6A is a modification present at internal sites of mRNAs and some non-coding RNAs and plays a role in mRNA stability and processing.</text>
</comment>
<dbReference type="EMBL" id="JAMSHJ010000007">
    <property type="protein sequence ID" value="KAI5389481.1"/>
    <property type="molecule type" value="Genomic_DNA"/>
</dbReference>
<dbReference type="SUPFAM" id="SSF52540">
    <property type="entry name" value="P-loop containing nucleoside triphosphate hydrolases"/>
    <property type="match status" value="1"/>
</dbReference>
<dbReference type="Gramene" id="Psat07G0495100-T1">
    <property type="protein sequence ID" value="KAI5389481.1"/>
    <property type="gene ID" value="KIW84_074951"/>
</dbReference>
<dbReference type="GO" id="GO:0005737">
    <property type="term" value="C:cytoplasm"/>
    <property type="evidence" value="ECO:0007669"/>
    <property type="project" value="TreeGrafter"/>
</dbReference>
<sequence length="291" mass="32371">MNFVDIAGYGDARRKTDESQVLFRESKLTRMSQGSLRGTSKVLLVSCLNPSFFQDGPIQELACQVAAEATHHNHTIKYYTDVDQMDQKKALGFGLELTMTSLVLASCHHLQLAPKPVPVIAQPSLVIPNKFSNQGTSVRHTKCSHQHPVASMEECRRSRVQQKFLSPNVPVSILCTPFPNSMIVGPATRGLNQNTRDKLMAESRFHNFRKSENDMIDKQMGDETVPTVVNLSSVVATVGDIAWKDAKYGKINGVGAFLQSWHIIKDVPSAHFKQIILENNENKPVTNSRDT</sequence>
<dbReference type="GO" id="GO:0003729">
    <property type="term" value="F:mRNA binding"/>
    <property type="evidence" value="ECO:0007669"/>
    <property type="project" value="UniProtKB-UniRule"/>
</dbReference>
<evidence type="ECO:0000313" key="5">
    <source>
        <dbReference type="Proteomes" id="UP001058974"/>
    </source>
</evidence>
<accession>A0A9D4ZXH7</accession>
<comment type="caution">
    <text evidence="4">The sequence shown here is derived from an EMBL/GenBank/DDBJ whole genome shotgun (WGS) entry which is preliminary data.</text>
</comment>
<keyword evidence="5" id="KW-1185">Reference proteome</keyword>
<name>A0A9D4ZXH7_PEA</name>
<dbReference type="Gene3D" id="1.20.58.1980">
    <property type="match status" value="1"/>
</dbReference>
<protein>
    <recommendedName>
        <fullName evidence="1">YTH domain-containing family protein</fullName>
    </recommendedName>
</protein>
<dbReference type="PROSITE" id="PS50882">
    <property type="entry name" value="YTH"/>
    <property type="match status" value="1"/>
</dbReference>
<organism evidence="4 5">
    <name type="scientific">Pisum sativum</name>
    <name type="common">Garden pea</name>
    <name type="synonym">Lathyrus oleraceus</name>
    <dbReference type="NCBI Taxonomy" id="3888"/>
    <lineage>
        <taxon>Eukaryota</taxon>
        <taxon>Viridiplantae</taxon>
        <taxon>Streptophyta</taxon>
        <taxon>Embryophyta</taxon>
        <taxon>Tracheophyta</taxon>
        <taxon>Spermatophyta</taxon>
        <taxon>Magnoliopsida</taxon>
        <taxon>eudicotyledons</taxon>
        <taxon>Gunneridae</taxon>
        <taxon>Pentapetalae</taxon>
        <taxon>rosids</taxon>
        <taxon>fabids</taxon>
        <taxon>Fabales</taxon>
        <taxon>Fabaceae</taxon>
        <taxon>Papilionoideae</taxon>
        <taxon>50 kb inversion clade</taxon>
        <taxon>NPAAA clade</taxon>
        <taxon>Hologalegina</taxon>
        <taxon>IRL clade</taxon>
        <taxon>Fabeae</taxon>
        <taxon>Lathyrus</taxon>
    </lineage>
</organism>
<dbReference type="GO" id="GO:1990247">
    <property type="term" value="F:N6-methyladenosine-containing RNA reader activity"/>
    <property type="evidence" value="ECO:0007669"/>
    <property type="project" value="UniProtKB-UniRule"/>
</dbReference>
<proteinExistence type="inferred from homology"/>
<dbReference type="AlphaFoldDB" id="A0A9D4ZXH7"/>
<dbReference type="Gene3D" id="3.10.590.10">
    <property type="entry name" value="ph1033 like domains"/>
    <property type="match status" value="1"/>
</dbReference>
<dbReference type="InterPro" id="IPR045168">
    <property type="entry name" value="YTH_prot"/>
</dbReference>
<dbReference type="Pfam" id="PF04146">
    <property type="entry name" value="YTH"/>
    <property type="match status" value="1"/>
</dbReference>
<evidence type="ECO:0000313" key="3">
    <source>
        <dbReference type="EMBL" id="KAI5389481.1"/>
    </source>
</evidence>
<feature type="domain" description="YTH" evidence="2">
    <location>
        <begin position="128"/>
        <end position="291"/>
    </location>
</feature>